<keyword evidence="3" id="KW-1133">Transmembrane helix</keyword>
<evidence type="ECO:0000256" key="1">
    <source>
        <dbReference type="ARBA" id="ARBA00023157"/>
    </source>
</evidence>
<evidence type="ECO:0000259" key="4">
    <source>
        <dbReference type="PROSITE" id="PS01180"/>
    </source>
</evidence>
<organism evidence="5 6">
    <name type="scientific">Mycetomoellerius zeteki</name>
    <dbReference type="NCBI Taxonomy" id="64791"/>
    <lineage>
        <taxon>Eukaryota</taxon>
        <taxon>Metazoa</taxon>
        <taxon>Ecdysozoa</taxon>
        <taxon>Arthropoda</taxon>
        <taxon>Hexapoda</taxon>
        <taxon>Insecta</taxon>
        <taxon>Pterygota</taxon>
        <taxon>Neoptera</taxon>
        <taxon>Endopterygota</taxon>
        <taxon>Hymenoptera</taxon>
        <taxon>Apocrita</taxon>
        <taxon>Aculeata</taxon>
        <taxon>Formicoidea</taxon>
        <taxon>Formicidae</taxon>
        <taxon>Myrmicinae</taxon>
        <taxon>Mycetomoellerius</taxon>
    </lineage>
</organism>
<name>A0A151WZI9_9HYME</name>
<dbReference type="SUPFAM" id="SSF55060">
    <property type="entry name" value="GHMP Kinase, C-terminal domain"/>
    <property type="match status" value="2"/>
</dbReference>
<dbReference type="InterPro" id="IPR053207">
    <property type="entry name" value="Non-NMDA_GluR_Accessory"/>
</dbReference>
<sequence>MYRFNLSAPGTVFLCEEPNRRNKTCIAASLDMRTTITFSSLPPAAVRRDFIEIDFPSIQLHVKISLRQFFIHFFGENLYDYTFSRVTLHEIVKNFITSMTDYDGIYEPSNQAHQLSLQAFFFLLILINFKENINILSSFIVKLSTELPIGENLGSSASLRGNKYAEISKFFSNLPDMKILLVFSNVSQTTKIELLSEKSMKIQALENPSLLIDFILKYRSNISIKFIHMLDIIDKKTYNCLKGNNDSQSINIIDNYKTLLDIIHMNQGLLKALGMSHPNLDIICAIARSFSLAGKLASRGGGGYAFILLADSTDENIQDLITTFEAHNFPTKIVTLNCSGIRTLVHVNKGLLCALGTFNMSAPGTLLLCGERNKTCVAAGLDMRTVLTYSSFSKSSSKRFYRNKFLQYLRWSLLQKGKVRYRFNCNDLKHISKYAIICENITYSKIKVFKGDTLKSNDFTSLKQREIVETNSVRLINYYKVLVDIIQMNQGLLKELGMSHPNLDIICAVARDFLFAGKFASEGGYAFILLSDSTDENIEDLITTFETHNFPTKIATLNYFPNNHAHQLSSQAFFFLLVSISYKKGIIIKSSFIVKLSTELLGDGLGNSASFVSIQRGLRSNDFPDVPSMNILLVFSNVSQKSARSMEIKVIEHLFSSVDFVLDSIETISKKFIRTLRKIQREIVETNSVRLINYYKVLFAFFRRQFPLIVVGCDRGGLPVCGEHNDEASLFPRRNKLPRNYSVTFGKVGLHFDEKIISPSRVLNFDVMDPRGGYRVGDFNRQNELSEFLTGEANGDKRRESGGILTASALVPGMPRMPVLVLLGSWGWGFFAIFLLLLATPSPAAIRRADRGHCNKTVDIYEDVSSPAVTPANWGKPLSCWYRFRAFRGTPRDWILRVRFKKFKVGVLENATTCSGGYLQIIDGNTKTEVSNRKDPGVYCGESEQPQTFISETSFVRVIFHADNFTDQTYFSFDSRAEPQFEVYLRYGQHPELYPNRRGEVVPGSYCERVFKDCRLQTCYVQSPAYPGIYPRALHCKYRLNTRLPFIKLYIENEEFNIDGQRCENIMTCPMRPISSGSEHCPYDYIRVYDGKNESSPVIGTFCGMGKFPYSIIGTSEDLYVEFVSSPAGPLLNTGFHFNVGNWPGHVETAGVKNGSCDWLLNSESLVSGNEGIFLSVAHWYPPHTSCTYLLRGRPGEIARLYFPSFRVNRIESPIQPYDGDCGESLTLYDADWPDDARIIKTFCDTFSKPMEKHDFVSTSNALFVRFESKTGSYSGSSLYYWAHYDFFNATRFGEPTPGTECDEVFASWKTRSGRLRSPLNTLVYKRPGDPPADLSCTYSFITDKRLYSRVILVIESINFKEHPYAQCGHCWDSRVDRVIIREPNPDGIKGHCLCRINNNGTPAPTSSPPAPRPPVLRIVSRGERLDLKLLVDGAHAASSYFKWPAPLFEARYEFAHSPLCGPALLPPATDGEIEFPHYEALGYVTPPRTIKCIWELRVNRERDLWLHFDKIKFASRSCEDGKLEIFLPGNAEPYLGICGENVSYVREMPIISAAHITPPIDHQAPGGDVIEESPAVIIQFTGSMAPARAAFKIAWTELFHLPRDGSGALNTGKLEDCGFQCPGDAGCIPLRLVCNGVVNCPSRSLPLPGILNGTFYEPDDESVETCGGPVSGNGGGFAGPAGWAGAGLGAGLAILLGLACFIAMCRLCRGRSRSRDIHVPY</sequence>
<keyword evidence="6" id="KW-1185">Reference proteome</keyword>
<dbReference type="SMART" id="SM00042">
    <property type="entry name" value="CUB"/>
    <property type="match status" value="2"/>
</dbReference>
<dbReference type="InterPro" id="IPR014721">
    <property type="entry name" value="Ribsml_uS5_D2-typ_fold_subgr"/>
</dbReference>
<evidence type="ECO:0000256" key="2">
    <source>
        <dbReference type="PROSITE-ProRule" id="PRU00059"/>
    </source>
</evidence>
<gene>
    <name evidence="5" type="ORF">ALC60_07586</name>
</gene>
<proteinExistence type="predicted"/>
<dbReference type="Proteomes" id="UP000075809">
    <property type="component" value="Unassembled WGS sequence"/>
</dbReference>
<evidence type="ECO:0000256" key="3">
    <source>
        <dbReference type="SAM" id="Phobius"/>
    </source>
</evidence>
<dbReference type="InterPro" id="IPR000859">
    <property type="entry name" value="CUB_dom"/>
</dbReference>
<dbReference type="Pfam" id="PF00431">
    <property type="entry name" value="CUB"/>
    <property type="match status" value="2"/>
</dbReference>
<protein>
    <submittedName>
        <fullName evidence="5">Dorsal-ventral patterning tolloid-like protein 1</fullName>
    </submittedName>
</protein>
<dbReference type="Gene3D" id="3.30.70.890">
    <property type="entry name" value="GHMP kinase, C-terminal domain"/>
    <property type="match status" value="2"/>
</dbReference>
<keyword evidence="3" id="KW-0812">Transmembrane</keyword>
<comment type="caution">
    <text evidence="2">Lacks conserved residue(s) required for the propagation of feature annotation.</text>
</comment>
<dbReference type="InterPro" id="IPR036554">
    <property type="entry name" value="GHMP_kinase_C_sf"/>
</dbReference>
<dbReference type="PROSITE" id="PS01180">
    <property type="entry name" value="CUB"/>
    <property type="match status" value="4"/>
</dbReference>
<feature type="domain" description="CUB" evidence="4">
    <location>
        <begin position="854"/>
        <end position="978"/>
    </location>
</feature>
<feature type="transmembrane region" description="Helical" evidence="3">
    <location>
        <begin position="1684"/>
        <end position="1706"/>
    </location>
</feature>
<dbReference type="CDD" id="cd00041">
    <property type="entry name" value="CUB"/>
    <property type="match status" value="3"/>
</dbReference>
<dbReference type="PANTHER" id="PTHR47537:SF1">
    <property type="entry name" value="CUB DOMAIN-CONTAINING PROTEIN"/>
    <property type="match status" value="1"/>
</dbReference>
<dbReference type="FunFam" id="2.60.120.290:FF:000055">
    <property type="entry name" value="Dorsal-ventral patterning protein tolloid"/>
    <property type="match status" value="1"/>
</dbReference>
<accession>A0A151WZI9</accession>
<dbReference type="STRING" id="64791.A0A151WZI9"/>
<evidence type="ECO:0000313" key="5">
    <source>
        <dbReference type="EMBL" id="KYQ53298.1"/>
    </source>
</evidence>
<feature type="domain" description="CUB" evidence="4">
    <location>
        <begin position="1007"/>
        <end position="1143"/>
    </location>
</feature>
<evidence type="ECO:0000313" key="6">
    <source>
        <dbReference type="Proteomes" id="UP000075809"/>
    </source>
</evidence>
<keyword evidence="1" id="KW-1015">Disulfide bond</keyword>
<feature type="domain" description="CUB" evidence="4">
    <location>
        <begin position="1461"/>
        <end position="1599"/>
    </location>
</feature>
<dbReference type="GO" id="GO:0005886">
    <property type="term" value="C:plasma membrane"/>
    <property type="evidence" value="ECO:0007669"/>
    <property type="project" value="TreeGrafter"/>
</dbReference>
<dbReference type="EMBL" id="KQ982638">
    <property type="protein sequence ID" value="KYQ53298.1"/>
    <property type="molecule type" value="Genomic_DNA"/>
</dbReference>
<dbReference type="CDD" id="cd00112">
    <property type="entry name" value="LDLa"/>
    <property type="match status" value="1"/>
</dbReference>
<dbReference type="Gene3D" id="2.60.120.290">
    <property type="entry name" value="Spermadhesin, CUB domain"/>
    <property type="match status" value="4"/>
</dbReference>
<dbReference type="SUPFAM" id="SSF49854">
    <property type="entry name" value="Spermadhesin, CUB domain"/>
    <property type="match status" value="3"/>
</dbReference>
<reference evidence="5 6" key="1">
    <citation type="submission" date="2015-09" db="EMBL/GenBank/DDBJ databases">
        <title>Trachymyrmex zeteki WGS genome.</title>
        <authorList>
            <person name="Nygaard S."/>
            <person name="Hu H."/>
            <person name="Boomsma J."/>
            <person name="Zhang G."/>
        </authorList>
    </citation>
    <scope>NUCLEOTIDE SEQUENCE [LARGE SCALE GENOMIC DNA]</scope>
    <source>
        <strain evidence="5">Tzet28-1</strain>
        <tissue evidence="5">Whole body</tissue>
    </source>
</reference>
<dbReference type="InterPro" id="IPR035914">
    <property type="entry name" value="Sperma_CUB_dom_sf"/>
</dbReference>
<dbReference type="Gene3D" id="3.30.230.10">
    <property type="match status" value="1"/>
</dbReference>
<dbReference type="InterPro" id="IPR002172">
    <property type="entry name" value="LDrepeatLR_classA_rpt"/>
</dbReference>
<dbReference type="PANTHER" id="PTHR47537">
    <property type="entry name" value="CUBILIN"/>
    <property type="match status" value="1"/>
</dbReference>
<feature type="domain" description="CUB" evidence="4">
    <location>
        <begin position="1157"/>
        <end position="1295"/>
    </location>
</feature>
<keyword evidence="3" id="KW-0472">Membrane</keyword>